<name>A0ABV3D5S7_STREX</name>
<comment type="caution">
    <text evidence="1">The sequence shown here is derived from an EMBL/GenBank/DDBJ whole genome shotgun (WGS) entry which is preliminary data.</text>
</comment>
<reference evidence="1 2" key="1">
    <citation type="submission" date="2024-06" db="EMBL/GenBank/DDBJ databases">
        <title>The Natural Products Discovery Center: Release of the First 8490 Sequenced Strains for Exploring Actinobacteria Biosynthetic Diversity.</title>
        <authorList>
            <person name="Kalkreuter E."/>
            <person name="Kautsar S.A."/>
            <person name="Yang D."/>
            <person name="Bader C.D."/>
            <person name="Teijaro C.N."/>
            <person name="Fluegel L."/>
            <person name="Davis C.M."/>
            <person name="Simpson J.R."/>
            <person name="Lauterbach L."/>
            <person name="Steele A.D."/>
            <person name="Gui C."/>
            <person name="Meng S."/>
            <person name="Li G."/>
            <person name="Viehrig K."/>
            <person name="Ye F."/>
            <person name="Su P."/>
            <person name="Kiefer A.F."/>
            <person name="Nichols A."/>
            <person name="Cepeda A.J."/>
            <person name="Yan W."/>
            <person name="Fan B."/>
            <person name="Jiang Y."/>
            <person name="Adhikari A."/>
            <person name="Zheng C.-J."/>
            <person name="Schuster L."/>
            <person name="Cowan T.M."/>
            <person name="Smanski M.J."/>
            <person name="Chevrette M.G."/>
            <person name="De Carvalho L.P.S."/>
            <person name="Shen B."/>
        </authorList>
    </citation>
    <scope>NUCLEOTIDE SEQUENCE [LARGE SCALE GENOMIC DNA]</scope>
    <source>
        <strain evidence="1 2">NPDC045705</strain>
    </source>
</reference>
<sequence length="83" mass="9034">MTRTAHNLLLAGRHEESIAEDLRALAFLDQAGVPGLLAEKFRLGLFGGLVQTPVKAVEATLALEPTLSGEPQGHVWHRRPELD</sequence>
<proteinExistence type="predicted"/>
<dbReference type="Proteomes" id="UP001551210">
    <property type="component" value="Unassembled WGS sequence"/>
</dbReference>
<keyword evidence="2" id="KW-1185">Reference proteome</keyword>
<organism evidence="1 2">
    <name type="scientific">Streptomyces exfoliatus</name>
    <name type="common">Streptomyces hydrogenans</name>
    <dbReference type="NCBI Taxonomy" id="1905"/>
    <lineage>
        <taxon>Bacteria</taxon>
        <taxon>Bacillati</taxon>
        <taxon>Actinomycetota</taxon>
        <taxon>Actinomycetes</taxon>
        <taxon>Kitasatosporales</taxon>
        <taxon>Streptomycetaceae</taxon>
        <taxon>Streptomyces</taxon>
    </lineage>
</organism>
<dbReference type="RefSeq" id="WP_359214561.1">
    <property type="nucleotide sequence ID" value="NZ_JBEZAM010000062.1"/>
</dbReference>
<evidence type="ECO:0000313" key="2">
    <source>
        <dbReference type="Proteomes" id="UP001551210"/>
    </source>
</evidence>
<protein>
    <submittedName>
        <fullName evidence="1">Uncharacterized protein</fullName>
    </submittedName>
</protein>
<evidence type="ECO:0000313" key="1">
    <source>
        <dbReference type="EMBL" id="MEU7297278.1"/>
    </source>
</evidence>
<gene>
    <name evidence="1" type="ORF">AB0A76_29460</name>
</gene>
<accession>A0ABV3D5S7</accession>
<dbReference type="EMBL" id="JBEZAM010000062">
    <property type="protein sequence ID" value="MEU7297278.1"/>
    <property type="molecule type" value="Genomic_DNA"/>
</dbReference>